<keyword evidence="8" id="KW-0325">Glycoprotein</keyword>
<keyword evidence="4 9" id="KW-1133">Transmembrane helix</keyword>
<dbReference type="AlphaFoldDB" id="A0A2G8KTN9"/>
<organism evidence="11 12">
    <name type="scientific">Stichopus japonicus</name>
    <name type="common">Sea cucumber</name>
    <dbReference type="NCBI Taxonomy" id="307972"/>
    <lineage>
        <taxon>Eukaryota</taxon>
        <taxon>Metazoa</taxon>
        <taxon>Echinodermata</taxon>
        <taxon>Eleutherozoa</taxon>
        <taxon>Echinozoa</taxon>
        <taxon>Holothuroidea</taxon>
        <taxon>Aspidochirotacea</taxon>
        <taxon>Aspidochirotida</taxon>
        <taxon>Stichopodidae</taxon>
        <taxon>Apostichopus</taxon>
    </lineage>
</organism>
<keyword evidence="7" id="KW-0675">Receptor</keyword>
<keyword evidence="5 9" id="KW-0472">Membrane</keyword>
<dbReference type="InterPro" id="IPR040012">
    <property type="entry name" value="CD200R"/>
</dbReference>
<name>A0A2G8KTN9_STIJA</name>
<dbReference type="Proteomes" id="UP000230750">
    <property type="component" value="Unassembled WGS sequence"/>
</dbReference>
<dbReference type="SUPFAM" id="SSF48726">
    <property type="entry name" value="Immunoglobulin"/>
    <property type="match status" value="1"/>
</dbReference>
<dbReference type="GO" id="GO:0038023">
    <property type="term" value="F:signaling receptor activity"/>
    <property type="evidence" value="ECO:0007669"/>
    <property type="project" value="InterPro"/>
</dbReference>
<dbReference type="GO" id="GO:0016020">
    <property type="term" value="C:membrane"/>
    <property type="evidence" value="ECO:0007669"/>
    <property type="project" value="UniProtKB-SubCell"/>
</dbReference>
<evidence type="ECO:0000256" key="3">
    <source>
        <dbReference type="ARBA" id="ARBA00022692"/>
    </source>
</evidence>
<feature type="transmembrane region" description="Helical" evidence="9">
    <location>
        <begin position="128"/>
        <end position="148"/>
    </location>
</feature>
<dbReference type="InterPro" id="IPR013783">
    <property type="entry name" value="Ig-like_fold"/>
</dbReference>
<evidence type="ECO:0000256" key="1">
    <source>
        <dbReference type="ARBA" id="ARBA00004167"/>
    </source>
</evidence>
<protein>
    <recommendedName>
        <fullName evidence="10">Ig-like domain-containing protein</fullName>
    </recommendedName>
</protein>
<evidence type="ECO:0000256" key="9">
    <source>
        <dbReference type="SAM" id="Phobius"/>
    </source>
</evidence>
<proteinExistence type="inferred from homology"/>
<dbReference type="Pfam" id="PF08205">
    <property type="entry name" value="C2-set_2"/>
    <property type="match status" value="1"/>
</dbReference>
<evidence type="ECO:0000256" key="5">
    <source>
        <dbReference type="ARBA" id="ARBA00023136"/>
    </source>
</evidence>
<dbReference type="PANTHER" id="PTHR21462">
    <property type="entry name" value="CELL SURFACE GLYCOPROTEIN OX2 RECEPTOR PRECURSOR"/>
    <property type="match status" value="1"/>
</dbReference>
<accession>A0A2G8KTN9</accession>
<evidence type="ECO:0000259" key="10">
    <source>
        <dbReference type="PROSITE" id="PS50835"/>
    </source>
</evidence>
<evidence type="ECO:0000256" key="6">
    <source>
        <dbReference type="ARBA" id="ARBA00023157"/>
    </source>
</evidence>
<dbReference type="InterPro" id="IPR036179">
    <property type="entry name" value="Ig-like_dom_sf"/>
</dbReference>
<evidence type="ECO:0000256" key="7">
    <source>
        <dbReference type="ARBA" id="ARBA00023170"/>
    </source>
</evidence>
<comment type="subcellular location">
    <subcellularLocation>
        <location evidence="1">Membrane</location>
        <topology evidence="1">Single-pass membrane protein</topology>
    </subcellularLocation>
</comment>
<feature type="domain" description="Ig-like" evidence="10">
    <location>
        <begin position="8"/>
        <end position="111"/>
    </location>
</feature>
<evidence type="ECO:0000313" key="12">
    <source>
        <dbReference type="Proteomes" id="UP000230750"/>
    </source>
</evidence>
<reference evidence="11 12" key="1">
    <citation type="journal article" date="2017" name="PLoS Biol.">
        <title>The sea cucumber genome provides insights into morphological evolution and visceral regeneration.</title>
        <authorList>
            <person name="Zhang X."/>
            <person name="Sun L."/>
            <person name="Yuan J."/>
            <person name="Sun Y."/>
            <person name="Gao Y."/>
            <person name="Zhang L."/>
            <person name="Li S."/>
            <person name="Dai H."/>
            <person name="Hamel J.F."/>
            <person name="Liu C."/>
            <person name="Yu Y."/>
            <person name="Liu S."/>
            <person name="Lin W."/>
            <person name="Guo K."/>
            <person name="Jin S."/>
            <person name="Xu P."/>
            <person name="Storey K.B."/>
            <person name="Huan P."/>
            <person name="Zhang T."/>
            <person name="Zhou Y."/>
            <person name="Zhang J."/>
            <person name="Lin C."/>
            <person name="Li X."/>
            <person name="Xing L."/>
            <person name="Huo D."/>
            <person name="Sun M."/>
            <person name="Wang L."/>
            <person name="Mercier A."/>
            <person name="Li F."/>
            <person name="Yang H."/>
            <person name="Xiang J."/>
        </authorList>
    </citation>
    <scope>NUCLEOTIDE SEQUENCE [LARGE SCALE GENOMIC DNA]</scope>
    <source>
        <strain evidence="11">Shaxun</strain>
        <tissue evidence="11">Muscle</tissue>
    </source>
</reference>
<dbReference type="InterPro" id="IPR007110">
    <property type="entry name" value="Ig-like_dom"/>
</dbReference>
<dbReference type="EMBL" id="MRZV01000378">
    <property type="protein sequence ID" value="PIK51342.1"/>
    <property type="molecule type" value="Genomic_DNA"/>
</dbReference>
<keyword evidence="3 9" id="KW-0812">Transmembrane</keyword>
<dbReference type="InterPro" id="IPR013162">
    <property type="entry name" value="CD80_C2-set"/>
</dbReference>
<keyword evidence="6" id="KW-1015">Disulfide bond</keyword>
<evidence type="ECO:0000256" key="2">
    <source>
        <dbReference type="ARBA" id="ARBA00008215"/>
    </source>
</evidence>
<evidence type="ECO:0000256" key="8">
    <source>
        <dbReference type="ARBA" id="ARBA00023180"/>
    </source>
</evidence>
<dbReference type="PANTHER" id="PTHR21462:SF2">
    <property type="entry name" value="CELL SURFACE GLYCOPROTEIN CD200 RECEPTOR 2"/>
    <property type="match status" value="1"/>
</dbReference>
<evidence type="ECO:0000313" key="11">
    <source>
        <dbReference type="EMBL" id="PIK51342.1"/>
    </source>
</evidence>
<keyword evidence="12" id="KW-1185">Reference proteome</keyword>
<comment type="similarity">
    <text evidence="2">Belongs to the CD200R family.</text>
</comment>
<evidence type="ECO:0000256" key="4">
    <source>
        <dbReference type="ARBA" id="ARBA00022989"/>
    </source>
</evidence>
<comment type="caution">
    <text evidence="11">The sequence shown here is derived from an EMBL/GenBank/DDBJ whole genome shotgun (WGS) entry which is preliminary data.</text>
</comment>
<dbReference type="GO" id="GO:0009986">
    <property type="term" value="C:cell surface"/>
    <property type="evidence" value="ECO:0007669"/>
    <property type="project" value="UniProtKB-ARBA"/>
</dbReference>
<sequence>MFIISVPPTVTLTLNGQGYLSGRLSFVKGETLVAICHASGGCPPVEITWMMNNRSTELTTHDVSSIETPNANDETFGVTSTLILEMKEEAIGTISCVVSHSCHFPDQKSIAHYVIVGFTTWKFRMQNIYILISLTFFVIVQCGLLVLMKRNRGD</sequence>
<dbReference type="PROSITE" id="PS50835">
    <property type="entry name" value="IG_LIKE"/>
    <property type="match status" value="1"/>
</dbReference>
<dbReference type="Gene3D" id="2.60.40.10">
    <property type="entry name" value="Immunoglobulins"/>
    <property type="match status" value="1"/>
</dbReference>
<gene>
    <name evidence="11" type="ORF">BSL78_11779</name>
</gene>